<dbReference type="AlphaFoldDB" id="A0A4Q7ZF76"/>
<keyword evidence="4" id="KW-0645">Protease</keyword>
<dbReference type="InterPro" id="IPR036628">
    <property type="entry name" value="Clp_N_dom_sf"/>
</dbReference>
<dbReference type="EMBL" id="SHKY01000001">
    <property type="protein sequence ID" value="RZU48964.1"/>
    <property type="molecule type" value="Genomic_DNA"/>
</dbReference>
<keyword evidence="4" id="KW-0067">ATP-binding</keyword>
<dbReference type="PROSITE" id="PS51903">
    <property type="entry name" value="CLP_R"/>
    <property type="match status" value="1"/>
</dbReference>
<keyword evidence="4" id="KW-0547">Nucleotide-binding</keyword>
<evidence type="ECO:0000313" key="5">
    <source>
        <dbReference type="Proteomes" id="UP000292564"/>
    </source>
</evidence>
<dbReference type="GO" id="GO:0005524">
    <property type="term" value="F:ATP binding"/>
    <property type="evidence" value="ECO:0007669"/>
    <property type="project" value="UniProtKB-KW"/>
</dbReference>
<dbReference type="InterPro" id="IPR009956">
    <property type="entry name" value="Post-segregation_anti-tox_CcdA"/>
</dbReference>
<dbReference type="InterPro" id="IPR004176">
    <property type="entry name" value="Clp_R_N"/>
</dbReference>
<evidence type="ECO:0000256" key="1">
    <source>
        <dbReference type="ARBA" id="ARBA00022649"/>
    </source>
</evidence>
<dbReference type="Pfam" id="PF07362">
    <property type="entry name" value="CcdA"/>
    <property type="match status" value="1"/>
</dbReference>
<keyword evidence="1" id="KW-1277">Toxin-antitoxin system</keyword>
<dbReference type="Proteomes" id="UP000292564">
    <property type="component" value="Unassembled WGS sequence"/>
</dbReference>
<accession>A0A4Q7ZF76</accession>
<dbReference type="Pfam" id="PF02861">
    <property type="entry name" value="Clp_N"/>
    <property type="match status" value="1"/>
</dbReference>
<keyword evidence="2" id="KW-0677">Repeat</keyword>
<comment type="caution">
    <text evidence="4">The sequence shown here is derived from an EMBL/GenBank/DDBJ whole genome shotgun (WGS) entry which is preliminary data.</text>
</comment>
<dbReference type="GO" id="GO:0008233">
    <property type="term" value="F:peptidase activity"/>
    <property type="evidence" value="ECO:0007669"/>
    <property type="project" value="UniProtKB-KW"/>
</dbReference>
<proteinExistence type="predicted"/>
<name>A0A4Q7ZF76_9ACTN</name>
<protein>
    <submittedName>
        <fullName evidence="4">ATP-dependent Clp protease ATP-binding subunit ClpC</fullName>
    </submittedName>
</protein>
<keyword evidence="4" id="KW-0378">Hydrolase</keyword>
<dbReference type="Gene3D" id="1.10.1780.10">
    <property type="entry name" value="Clp, N-terminal domain"/>
    <property type="match status" value="1"/>
</dbReference>
<evidence type="ECO:0000313" key="4">
    <source>
        <dbReference type="EMBL" id="RZU48964.1"/>
    </source>
</evidence>
<keyword evidence="5" id="KW-1185">Reference proteome</keyword>
<gene>
    <name evidence="4" type="ORF">EV385_0698</name>
</gene>
<dbReference type="SUPFAM" id="SSF81923">
    <property type="entry name" value="Double Clp-N motif"/>
    <property type="match status" value="1"/>
</dbReference>
<feature type="domain" description="Clp R" evidence="3">
    <location>
        <begin position="81"/>
        <end position="222"/>
    </location>
</feature>
<dbReference type="GO" id="GO:0006508">
    <property type="term" value="P:proteolysis"/>
    <property type="evidence" value="ECO:0007669"/>
    <property type="project" value="UniProtKB-KW"/>
</dbReference>
<reference evidence="4 5" key="1">
    <citation type="submission" date="2019-02" db="EMBL/GenBank/DDBJ databases">
        <title>Sequencing the genomes of 1000 actinobacteria strains.</title>
        <authorList>
            <person name="Klenk H.-P."/>
        </authorList>
    </citation>
    <scope>NUCLEOTIDE SEQUENCE [LARGE SCALE GENOMIC DNA]</scope>
    <source>
        <strain evidence="4 5">DSM 45162</strain>
    </source>
</reference>
<evidence type="ECO:0000259" key="3">
    <source>
        <dbReference type="PROSITE" id="PS51903"/>
    </source>
</evidence>
<evidence type="ECO:0000256" key="2">
    <source>
        <dbReference type="PROSITE-ProRule" id="PRU01251"/>
    </source>
</evidence>
<organism evidence="4 5">
    <name type="scientific">Krasilnikovia cinnamomea</name>
    <dbReference type="NCBI Taxonomy" id="349313"/>
    <lineage>
        <taxon>Bacteria</taxon>
        <taxon>Bacillati</taxon>
        <taxon>Actinomycetota</taxon>
        <taxon>Actinomycetes</taxon>
        <taxon>Micromonosporales</taxon>
        <taxon>Micromonosporaceae</taxon>
        <taxon>Krasilnikovia</taxon>
    </lineage>
</organism>
<sequence>MGLYPCNPYRGYNCAMPKINVYLPDDLAEAVRDTGVPISAVCQRALEQAVKRIAAIRQITLDDLAADGTAGDVRGGGGFLTDRLPHFTARAATAVTLAVARARDAGAPTVGTGDLLHAMVAEGGNLALQILTSMEIDPVRLAAPGAPAEPGGGGGLRFSDPAAAALELTVAEATALGHNYVGCEHLLIGLAAEPDGAAGRALRAAGADAKVVRRTVVAALAGYTHLRAQTAPATGPGALMTAVRQELRPLVARIERLEARLSPAPPSE</sequence>